<dbReference type="InterPro" id="IPR036061">
    <property type="entry name" value="CheW-like_dom_sf"/>
</dbReference>
<evidence type="ECO:0000313" key="3">
    <source>
        <dbReference type="Proteomes" id="UP001256827"/>
    </source>
</evidence>
<dbReference type="PANTHER" id="PTHR22617">
    <property type="entry name" value="CHEMOTAXIS SENSOR HISTIDINE KINASE-RELATED"/>
    <property type="match status" value="1"/>
</dbReference>
<feature type="domain" description="CheW-like" evidence="1">
    <location>
        <begin position="18"/>
        <end position="158"/>
    </location>
</feature>
<reference evidence="2 3" key="1">
    <citation type="submission" date="2023-09" db="EMBL/GenBank/DDBJ databases">
        <title>Complete Genome and Methylome dissection of Bacillus brevis NEB573 original source of BbsI restriction endonuclease.</title>
        <authorList>
            <person name="Fomenkov A."/>
            <person name="Roberts R.D."/>
        </authorList>
    </citation>
    <scope>NUCLEOTIDE SEQUENCE [LARGE SCALE GENOMIC DNA]</scope>
    <source>
        <strain evidence="2 3">NEB573</strain>
    </source>
</reference>
<sequence>MELTKQTQGAKWDTEGAAAQSILFKMGNEFYGLSISLVREIIKPLPITRFPKSPPYVEGVVDLRGRILPIINLRKMFGLEPVAETDDTRFVDLQLEGLDVGIIVESVSEVMNIPERLIEAAPPIVAGVEGKYLQGIARLDDKLIMLLDVNEIFGQWKKKS</sequence>
<dbReference type="SMART" id="SM00260">
    <property type="entry name" value="CheW"/>
    <property type="match status" value="1"/>
</dbReference>
<dbReference type="Proteomes" id="UP001256827">
    <property type="component" value="Chromosome"/>
</dbReference>
<evidence type="ECO:0000259" key="1">
    <source>
        <dbReference type="PROSITE" id="PS50851"/>
    </source>
</evidence>
<organism evidence="2 3">
    <name type="scientific">Brevibacillus brevis</name>
    <name type="common">Bacillus brevis</name>
    <dbReference type="NCBI Taxonomy" id="1393"/>
    <lineage>
        <taxon>Bacteria</taxon>
        <taxon>Bacillati</taxon>
        <taxon>Bacillota</taxon>
        <taxon>Bacilli</taxon>
        <taxon>Bacillales</taxon>
        <taxon>Paenibacillaceae</taxon>
        <taxon>Brevibacillus</taxon>
    </lineage>
</organism>
<dbReference type="Gene3D" id="2.40.50.180">
    <property type="entry name" value="CheA-289, Domain 4"/>
    <property type="match status" value="1"/>
</dbReference>
<dbReference type="Pfam" id="PF01584">
    <property type="entry name" value="CheW"/>
    <property type="match status" value="1"/>
</dbReference>
<dbReference type="SUPFAM" id="SSF50341">
    <property type="entry name" value="CheW-like"/>
    <property type="match status" value="1"/>
</dbReference>
<proteinExistence type="predicted"/>
<dbReference type="RefSeq" id="WP_310764640.1">
    <property type="nucleotide sequence ID" value="NZ_CP134050.1"/>
</dbReference>
<keyword evidence="3" id="KW-1185">Reference proteome</keyword>
<dbReference type="EMBL" id="CP134050">
    <property type="protein sequence ID" value="WNC13152.1"/>
    <property type="molecule type" value="Genomic_DNA"/>
</dbReference>
<dbReference type="InterPro" id="IPR039315">
    <property type="entry name" value="CheW"/>
</dbReference>
<accession>A0ABY9T2I0</accession>
<name>A0ABY9T2I0_BREBE</name>
<dbReference type="InterPro" id="IPR002545">
    <property type="entry name" value="CheW-lke_dom"/>
</dbReference>
<dbReference type="Gene3D" id="2.30.30.40">
    <property type="entry name" value="SH3 Domains"/>
    <property type="match status" value="1"/>
</dbReference>
<dbReference type="PROSITE" id="PS50851">
    <property type="entry name" value="CHEW"/>
    <property type="match status" value="1"/>
</dbReference>
<dbReference type="PANTHER" id="PTHR22617:SF23">
    <property type="entry name" value="CHEMOTAXIS PROTEIN CHEW"/>
    <property type="match status" value="1"/>
</dbReference>
<evidence type="ECO:0000313" key="2">
    <source>
        <dbReference type="EMBL" id="WNC13152.1"/>
    </source>
</evidence>
<dbReference type="CDD" id="cd00732">
    <property type="entry name" value="CheW"/>
    <property type="match status" value="1"/>
</dbReference>
<protein>
    <submittedName>
        <fullName evidence="2">Chemotaxis protein CheW</fullName>
    </submittedName>
</protein>
<gene>
    <name evidence="2" type="ORF">RGB73_20860</name>
</gene>